<evidence type="ECO:0000256" key="1">
    <source>
        <dbReference type="ARBA" id="ARBA00005150"/>
    </source>
</evidence>
<dbReference type="GO" id="GO:0046872">
    <property type="term" value="F:metal ion binding"/>
    <property type="evidence" value="ECO:0007669"/>
    <property type="project" value="UniProtKB-KW"/>
</dbReference>
<comment type="caution">
    <text evidence="13">The sequence shown here is derived from an EMBL/GenBank/DDBJ whole genome shotgun (WGS) entry which is preliminary data.</text>
</comment>
<dbReference type="GO" id="GO:0005739">
    <property type="term" value="C:mitochondrion"/>
    <property type="evidence" value="ECO:0007669"/>
    <property type="project" value="TreeGrafter"/>
</dbReference>
<reference evidence="13 14" key="1">
    <citation type="journal article" date="2011" name="Genome Res.">
        <title>Phylogeny-wide analysis of social amoeba genomes highlights ancient origins for complex intercellular communication.</title>
        <authorList>
            <person name="Heidel A.J."/>
            <person name="Lawal H.M."/>
            <person name="Felder M."/>
            <person name="Schilde C."/>
            <person name="Helps N.R."/>
            <person name="Tunggal B."/>
            <person name="Rivero F."/>
            <person name="John U."/>
            <person name="Schleicher M."/>
            <person name="Eichinger L."/>
            <person name="Platzer M."/>
            <person name="Noegel A.A."/>
            <person name="Schaap P."/>
            <person name="Gloeckner G."/>
        </authorList>
    </citation>
    <scope>NUCLEOTIDE SEQUENCE [LARGE SCALE GENOMIC DNA]</scope>
    <source>
        <strain evidence="14">ATCC 26659 / Pp 5 / PN500</strain>
    </source>
</reference>
<evidence type="ECO:0000256" key="3">
    <source>
        <dbReference type="ARBA" id="ARBA00013025"/>
    </source>
</evidence>
<dbReference type="GO" id="GO:0005829">
    <property type="term" value="C:cytosol"/>
    <property type="evidence" value="ECO:0007669"/>
    <property type="project" value="TreeGrafter"/>
</dbReference>
<evidence type="ECO:0000256" key="5">
    <source>
        <dbReference type="ARBA" id="ARBA00022598"/>
    </source>
</evidence>
<dbReference type="InterPro" id="IPR001645">
    <property type="entry name" value="Folylpolyglutamate_synth"/>
</dbReference>
<dbReference type="EMBL" id="ADBJ01000020">
    <property type="protein sequence ID" value="EFA82253.1"/>
    <property type="molecule type" value="Genomic_DNA"/>
</dbReference>
<evidence type="ECO:0000256" key="10">
    <source>
        <dbReference type="ARBA" id="ARBA00030592"/>
    </source>
</evidence>
<dbReference type="PANTHER" id="PTHR11136:SF5">
    <property type="entry name" value="FOLYLPOLYGLUTAMATE SYNTHASE, MITOCHONDRIAL"/>
    <property type="match status" value="1"/>
</dbReference>
<dbReference type="FunCoup" id="D3B885">
    <property type="interactions" value="447"/>
</dbReference>
<gene>
    <name evidence="13" type="primary">folC</name>
    <name evidence="13" type="ORF">PPL_04676</name>
</gene>
<comment type="catalytic activity">
    <reaction evidence="12">
        <text>(6S)-5,6,7,8-tetrahydrofolyl-(gamma-L-Glu)(n) + L-glutamate + ATP = (6S)-5,6,7,8-tetrahydrofolyl-(gamma-L-Glu)(n+1) + ADP + phosphate + H(+)</text>
        <dbReference type="Rhea" id="RHEA:10580"/>
        <dbReference type="Rhea" id="RHEA-COMP:14738"/>
        <dbReference type="Rhea" id="RHEA-COMP:14740"/>
        <dbReference type="ChEBI" id="CHEBI:15378"/>
        <dbReference type="ChEBI" id="CHEBI:29985"/>
        <dbReference type="ChEBI" id="CHEBI:30616"/>
        <dbReference type="ChEBI" id="CHEBI:43474"/>
        <dbReference type="ChEBI" id="CHEBI:141005"/>
        <dbReference type="ChEBI" id="CHEBI:456216"/>
        <dbReference type="EC" id="6.3.2.17"/>
    </reaction>
</comment>
<keyword evidence="9" id="KW-0460">Magnesium</keyword>
<dbReference type="Gene3D" id="3.90.190.20">
    <property type="entry name" value="Mur ligase, C-terminal domain"/>
    <property type="match status" value="1"/>
</dbReference>
<accession>D3B885</accession>
<comment type="pathway">
    <text evidence="1">Cofactor biosynthesis; tetrahydrofolylpolyglutamate biosynthesis.</text>
</comment>
<dbReference type="GO" id="GO:0004326">
    <property type="term" value="F:tetrahydrofolylpolyglutamate synthase activity"/>
    <property type="evidence" value="ECO:0007669"/>
    <property type="project" value="UniProtKB-EC"/>
</dbReference>
<evidence type="ECO:0000256" key="8">
    <source>
        <dbReference type="ARBA" id="ARBA00022840"/>
    </source>
</evidence>
<keyword evidence="4" id="KW-0554">One-carbon metabolism</keyword>
<dbReference type="PROSITE" id="PS01011">
    <property type="entry name" value="FOLYLPOLYGLU_SYNT_1"/>
    <property type="match status" value="1"/>
</dbReference>
<dbReference type="UniPathway" id="UPA00850"/>
<evidence type="ECO:0000256" key="11">
    <source>
        <dbReference type="ARBA" id="ARBA00030876"/>
    </source>
</evidence>
<dbReference type="SUPFAM" id="SSF53244">
    <property type="entry name" value="MurD-like peptide ligases, peptide-binding domain"/>
    <property type="match status" value="1"/>
</dbReference>
<proteinExistence type="inferred from homology"/>
<keyword evidence="5" id="KW-0436">Ligase</keyword>
<evidence type="ECO:0000256" key="12">
    <source>
        <dbReference type="ARBA" id="ARBA00047493"/>
    </source>
</evidence>
<dbReference type="SUPFAM" id="SSF53623">
    <property type="entry name" value="MurD-like peptide ligases, catalytic domain"/>
    <property type="match status" value="1"/>
</dbReference>
<dbReference type="InterPro" id="IPR018109">
    <property type="entry name" value="Folylpolyglutamate_synth_CS"/>
</dbReference>
<evidence type="ECO:0000256" key="4">
    <source>
        <dbReference type="ARBA" id="ARBA00022563"/>
    </source>
</evidence>
<dbReference type="PANTHER" id="PTHR11136">
    <property type="entry name" value="FOLYLPOLYGLUTAMATE SYNTHASE-RELATED"/>
    <property type="match status" value="1"/>
</dbReference>
<evidence type="ECO:0000256" key="2">
    <source>
        <dbReference type="ARBA" id="ARBA00008276"/>
    </source>
</evidence>
<dbReference type="InterPro" id="IPR036565">
    <property type="entry name" value="Mur-like_cat_sf"/>
</dbReference>
<dbReference type="InParanoid" id="D3B885"/>
<keyword evidence="6" id="KW-0479">Metal-binding</keyword>
<dbReference type="NCBIfam" id="TIGR01499">
    <property type="entry name" value="folC"/>
    <property type="match status" value="1"/>
</dbReference>
<dbReference type="STRING" id="670386.D3B885"/>
<dbReference type="OMA" id="LMSYHVF"/>
<keyword evidence="8" id="KW-0067">ATP-binding</keyword>
<dbReference type="EC" id="6.3.2.17" evidence="3"/>
<evidence type="ECO:0000256" key="7">
    <source>
        <dbReference type="ARBA" id="ARBA00022741"/>
    </source>
</evidence>
<evidence type="ECO:0000313" key="14">
    <source>
        <dbReference type="Proteomes" id="UP000001396"/>
    </source>
</evidence>
<sequence>MLLLKTRNHIIKSIKLKNHTCFTNSISTPTIVKKNCLFLYNSFSSSSNNISYINNNNNNNSSSNNNNNNKSKINNIQETKSRMIGSPGIQAMYQPTKRDYEDSLNALYSLQSNVSTIQSWSQTRKVNKIDTTHLLMDEMTELCQLVNINLDDRTVIHVAGTKGKGSTCSMVESIIRNSGFTTGMFTSPHLISPRERIKINGEMVSKELFAKHVFACWDIFSAQQGMIFPPFFKYITLVAMRIFQELKLDCKILEVGIGGRADSTNVFPRPAVTGITALGFDHMNVLGDTLPEIAYEKAGIMKPECPAFTVEQRADAMEVVASYAQQIKSSPLVVTPNYESYLLNAKIALEGEHQKQNSSIAIALCIVWLMNSPTVSDSQRQSLFSENQQQWRQYDAKLNNYRPELFLPLPESFARGLATVRWPGRAQHFVSLDLPNVDFFLDGAHTPESAEICSHWWSQKTTSTTNNSTVEDNNNGSNNNNNNNTGYILVYNSTGGRDPNLFLEPFSKSIRLDGTPSFNYAFVPIISADGKQFNTQDWEQTVTNCIAKQCQVDPTNISITNDTSCAIEHIQQISQAQPNKRFKVLITGSLYIVGSSLKYLTKSSD</sequence>
<dbReference type="Proteomes" id="UP000001396">
    <property type="component" value="Unassembled WGS sequence"/>
</dbReference>
<dbReference type="RefSeq" id="XP_020434370.1">
    <property type="nucleotide sequence ID" value="XM_020575575.1"/>
</dbReference>
<keyword evidence="7" id="KW-0547">Nucleotide-binding</keyword>
<dbReference type="GO" id="GO:0006730">
    <property type="term" value="P:one-carbon metabolic process"/>
    <property type="evidence" value="ECO:0007669"/>
    <property type="project" value="UniProtKB-KW"/>
</dbReference>
<evidence type="ECO:0000313" key="13">
    <source>
        <dbReference type="EMBL" id="EFA82253.1"/>
    </source>
</evidence>
<dbReference type="GO" id="GO:0005524">
    <property type="term" value="F:ATP binding"/>
    <property type="evidence" value="ECO:0007669"/>
    <property type="project" value="UniProtKB-KW"/>
</dbReference>
<keyword evidence="14" id="KW-1185">Reference proteome</keyword>
<dbReference type="AlphaFoldDB" id="D3B885"/>
<protein>
    <recommendedName>
        <fullName evidence="3">tetrahydrofolate synthase</fullName>
        <ecNumber evidence="3">6.3.2.17</ecNumber>
    </recommendedName>
    <alternativeName>
        <fullName evidence="11">Folylpoly-gamma-glutamate synthetase</fullName>
    </alternativeName>
    <alternativeName>
        <fullName evidence="10">Tetrahydrofolylpolyglutamate synthase</fullName>
    </alternativeName>
</protein>
<name>D3B885_HETP5</name>
<comment type="similarity">
    <text evidence="2">Belongs to the folylpolyglutamate synthase family.</text>
</comment>
<evidence type="ECO:0000256" key="9">
    <source>
        <dbReference type="ARBA" id="ARBA00022842"/>
    </source>
</evidence>
<evidence type="ECO:0000256" key="6">
    <source>
        <dbReference type="ARBA" id="ARBA00022723"/>
    </source>
</evidence>
<dbReference type="GeneID" id="31360163"/>
<dbReference type="Gene3D" id="3.40.1190.10">
    <property type="entry name" value="Mur-like, catalytic domain"/>
    <property type="match status" value="1"/>
</dbReference>
<dbReference type="InterPro" id="IPR036615">
    <property type="entry name" value="Mur_ligase_C_dom_sf"/>
</dbReference>
<organism evidence="13 14">
    <name type="scientific">Heterostelium pallidum (strain ATCC 26659 / Pp 5 / PN500)</name>
    <name type="common">Cellular slime mold</name>
    <name type="synonym">Polysphondylium pallidum</name>
    <dbReference type="NCBI Taxonomy" id="670386"/>
    <lineage>
        <taxon>Eukaryota</taxon>
        <taxon>Amoebozoa</taxon>
        <taxon>Evosea</taxon>
        <taxon>Eumycetozoa</taxon>
        <taxon>Dictyostelia</taxon>
        <taxon>Acytosteliales</taxon>
        <taxon>Acytosteliaceae</taxon>
        <taxon>Heterostelium</taxon>
    </lineage>
</organism>